<evidence type="ECO:0000313" key="2">
    <source>
        <dbReference type="EMBL" id="AMP03557.1"/>
    </source>
</evidence>
<dbReference type="AlphaFoldDB" id="A0A127Q0K0"/>
<dbReference type="InterPro" id="IPR029058">
    <property type="entry name" value="AB_hydrolase_fold"/>
</dbReference>
<dbReference type="Pfam" id="PF12146">
    <property type="entry name" value="Hydrolase_4"/>
    <property type="match status" value="1"/>
</dbReference>
<evidence type="ECO:0000313" key="3">
    <source>
        <dbReference type="Proteomes" id="UP000074561"/>
    </source>
</evidence>
<reference evidence="2 3" key="1">
    <citation type="submission" date="2015-11" db="EMBL/GenBank/DDBJ databases">
        <title>Exploring the genomic traits of fungus-feeding bacterial genus Collimonas.</title>
        <authorList>
            <person name="Song C."/>
            <person name="Schmidt R."/>
            <person name="de Jager V."/>
            <person name="Krzyzanowska D."/>
            <person name="Jongedijk E."/>
            <person name="Cankar K."/>
            <person name="Beekwilder J."/>
            <person name="van Veen A."/>
            <person name="de Boer W."/>
            <person name="van Veen J.A."/>
            <person name="Garbeva P."/>
        </authorList>
    </citation>
    <scope>NUCLEOTIDE SEQUENCE [LARGE SCALE GENOMIC DNA]</scope>
    <source>
        <strain evidence="2 3">Ter91</strain>
    </source>
</reference>
<proteinExistence type="predicted"/>
<dbReference type="Gene3D" id="3.40.50.1820">
    <property type="entry name" value="alpha/beta hydrolase"/>
    <property type="match status" value="1"/>
</dbReference>
<dbReference type="OrthoDB" id="5290302at2"/>
<dbReference type="InterPro" id="IPR022742">
    <property type="entry name" value="Hydrolase_4"/>
</dbReference>
<sequence>MSNWIFLRGLMRETRHWGEFPEIFRATLPQAGVTLLDLPGNGHLHKEKSPARVEEMTDACRRQLLSQGILPPYYLFALSLGAMVAIDWATRYPQELAGCVLLNTSLRPVSPFYQRLRPRNYPALLSLALPGLRPRNFARQERRLLQLTSYRGIAQPSVLAAWIGYQHDHPVSYGNAWRQLYAAMRYRAPDHAPAMPILILAGGADQLIDPRCSQNLARLWRAPLAVQAAAGHDLTLDAGGWVAEQVRDWLAATGQCKKNDS</sequence>
<feature type="domain" description="Serine aminopeptidase S33" evidence="1">
    <location>
        <begin position="65"/>
        <end position="221"/>
    </location>
</feature>
<dbReference type="Proteomes" id="UP000074561">
    <property type="component" value="Chromosome"/>
</dbReference>
<dbReference type="InterPro" id="IPR050228">
    <property type="entry name" value="Carboxylesterase_BioH"/>
</dbReference>
<evidence type="ECO:0000259" key="1">
    <source>
        <dbReference type="Pfam" id="PF12146"/>
    </source>
</evidence>
<gene>
    <name evidence="2" type="ORF">CPter91_1173</name>
</gene>
<dbReference type="PANTHER" id="PTHR43194">
    <property type="entry name" value="HYDROLASE ALPHA/BETA FOLD FAMILY"/>
    <property type="match status" value="1"/>
</dbReference>
<accession>A0A127Q0K0</accession>
<dbReference type="STRING" id="279113.CPter91_1173"/>
<name>A0A127Q0K0_9BURK</name>
<dbReference type="EMBL" id="CP013234">
    <property type="protein sequence ID" value="AMP03557.1"/>
    <property type="molecule type" value="Genomic_DNA"/>
</dbReference>
<dbReference type="KEGG" id="cpra:CPter91_1173"/>
<protein>
    <submittedName>
        <fullName evidence="2">Alpha/beta hydrolase fold family protein</fullName>
    </submittedName>
</protein>
<dbReference type="RefSeq" id="WP_061938015.1">
    <property type="nucleotide sequence ID" value="NZ_CP013234.1"/>
</dbReference>
<keyword evidence="2" id="KW-0378">Hydrolase</keyword>
<dbReference type="SUPFAM" id="SSF53474">
    <property type="entry name" value="alpha/beta-Hydrolases"/>
    <property type="match status" value="1"/>
</dbReference>
<organism evidence="2 3">
    <name type="scientific">Collimonas pratensis</name>
    <dbReference type="NCBI Taxonomy" id="279113"/>
    <lineage>
        <taxon>Bacteria</taxon>
        <taxon>Pseudomonadati</taxon>
        <taxon>Pseudomonadota</taxon>
        <taxon>Betaproteobacteria</taxon>
        <taxon>Burkholderiales</taxon>
        <taxon>Oxalobacteraceae</taxon>
        <taxon>Collimonas</taxon>
    </lineage>
</organism>
<dbReference type="GO" id="GO:0016787">
    <property type="term" value="F:hydrolase activity"/>
    <property type="evidence" value="ECO:0007669"/>
    <property type="project" value="UniProtKB-KW"/>
</dbReference>
<dbReference type="PATRIC" id="fig|279113.9.peg.1171"/>
<dbReference type="PANTHER" id="PTHR43194:SF5">
    <property type="entry name" value="PIMELOYL-[ACYL-CARRIER PROTEIN] METHYL ESTER ESTERASE"/>
    <property type="match status" value="1"/>
</dbReference>